<dbReference type="InterPro" id="IPR036390">
    <property type="entry name" value="WH_DNA-bd_sf"/>
</dbReference>
<dbReference type="InterPro" id="IPR036388">
    <property type="entry name" value="WH-like_DNA-bd_sf"/>
</dbReference>
<dbReference type="KEGG" id="pseg:D3H65_17050"/>
<dbReference type="PANTHER" id="PTHR18964">
    <property type="entry name" value="ROK (REPRESSOR, ORF, KINASE) FAMILY"/>
    <property type="match status" value="1"/>
</dbReference>
<name>A0A3B7MX41_9BACT</name>
<dbReference type="Gene3D" id="1.10.10.10">
    <property type="entry name" value="Winged helix-like DNA-binding domain superfamily/Winged helix DNA-binding domain"/>
    <property type="match status" value="1"/>
</dbReference>
<dbReference type="Gene3D" id="3.30.420.40">
    <property type="match status" value="2"/>
</dbReference>
<dbReference type="PROSITE" id="PS01125">
    <property type="entry name" value="ROK"/>
    <property type="match status" value="1"/>
</dbReference>
<evidence type="ECO:0000313" key="2">
    <source>
        <dbReference type="EMBL" id="AXY78678.1"/>
    </source>
</evidence>
<organism evidence="2 3">
    <name type="scientific">Paraflavitalea soli</name>
    <dbReference type="NCBI Taxonomy" id="2315862"/>
    <lineage>
        <taxon>Bacteria</taxon>
        <taxon>Pseudomonadati</taxon>
        <taxon>Bacteroidota</taxon>
        <taxon>Chitinophagia</taxon>
        <taxon>Chitinophagales</taxon>
        <taxon>Chitinophagaceae</taxon>
        <taxon>Paraflavitalea</taxon>
    </lineage>
</organism>
<proteinExistence type="inferred from homology"/>
<evidence type="ECO:0000313" key="3">
    <source>
        <dbReference type="Proteomes" id="UP000263900"/>
    </source>
</evidence>
<dbReference type="Pfam" id="PF00480">
    <property type="entry name" value="ROK"/>
    <property type="match status" value="1"/>
</dbReference>
<dbReference type="Proteomes" id="UP000263900">
    <property type="component" value="Chromosome"/>
</dbReference>
<dbReference type="InterPro" id="IPR000600">
    <property type="entry name" value="ROK"/>
</dbReference>
<dbReference type="PANTHER" id="PTHR18964:SF149">
    <property type="entry name" value="BIFUNCTIONAL UDP-N-ACETYLGLUCOSAMINE 2-EPIMERASE_N-ACETYLMANNOSAMINE KINASE"/>
    <property type="match status" value="1"/>
</dbReference>
<keyword evidence="3" id="KW-1185">Reference proteome</keyword>
<sequence>MVIKQSIFEIFSEENTSGVAYKNKSFKRAIINHLDQTGNTTITDLAQELNISVPKITSLINELITDGLVQDDGKEDSKGGGRKANLYGLVADSAFFLGVDVKHYYINIGLLDFKKNLVKQEMHVPYLLVNTKEAFDQLVKIIQTFIANLPEEHRNILALCLNLSGRINSENGYSYSFFHFHEEPLSATIEKITGIRTFLENDSRAMAYGEFHNGLVREEKNVLFVNMDYGIGLGIMIDGQIYRGKSGFGGEFGHIPLFANEIICHCGKKGCLETEASGQALIRLFREKIEQGSSSALMQKNKLPEKLQLTDIIQAAKNEDVLCIELIAEIGEKIGRGISVLINIFNPELVILGGILAETGDYIRLPIRSALNKYSLSLVNNDTQLHMSKLQEKAGVIGGCLIARDKLLSVK</sequence>
<dbReference type="SUPFAM" id="SSF46785">
    <property type="entry name" value="Winged helix' DNA-binding domain"/>
    <property type="match status" value="1"/>
</dbReference>
<dbReference type="OrthoDB" id="9810372at2"/>
<dbReference type="SUPFAM" id="SSF53067">
    <property type="entry name" value="Actin-like ATPase domain"/>
    <property type="match status" value="1"/>
</dbReference>
<dbReference type="Pfam" id="PF13412">
    <property type="entry name" value="HTH_24"/>
    <property type="match status" value="1"/>
</dbReference>
<dbReference type="InterPro" id="IPR049874">
    <property type="entry name" value="ROK_cs"/>
</dbReference>
<protein>
    <submittedName>
        <fullName evidence="2">ROK family transcriptional regulator</fullName>
    </submittedName>
</protein>
<dbReference type="InterPro" id="IPR043129">
    <property type="entry name" value="ATPase_NBD"/>
</dbReference>
<reference evidence="2 3" key="1">
    <citation type="submission" date="2018-09" db="EMBL/GenBank/DDBJ databases">
        <title>Genome sequencing of strain 6GH32-13.</title>
        <authorList>
            <person name="Weon H.-Y."/>
            <person name="Heo J."/>
            <person name="Kwon S.-W."/>
        </authorList>
    </citation>
    <scope>NUCLEOTIDE SEQUENCE [LARGE SCALE GENOMIC DNA]</scope>
    <source>
        <strain evidence="2 3">5GH32-13</strain>
    </source>
</reference>
<dbReference type="EMBL" id="CP032157">
    <property type="protein sequence ID" value="AXY78678.1"/>
    <property type="molecule type" value="Genomic_DNA"/>
</dbReference>
<dbReference type="AlphaFoldDB" id="A0A3B7MX41"/>
<comment type="similarity">
    <text evidence="1">Belongs to the ROK (NagC/XylR) family.</text>
</comment>
<gene>
    <name evidence="2" type="ORF">D3H65_17050</name>
</gene>
<evidence type="ECO:0000256" key="1">
    <source>
        <dbReference type="ARBA" id="ARBA00006479"/>
    </source>
</evidence>
<accession>A0A3B7MX41</accession>